<organism evidence="2 3">
    <name type="scientific">Paramuricea clavata</name>
    <name type="common">Red gorgonian</name>
    <name type="synonym">Violescent sea-whip</name>
    <dbReference type="NCBI Taxonomy" id="317549"/>
    <lineage>
        <taxon>Eukaryota</taxon>
        <taxon>Metazoa</taxon>
        <taxon>Cnidaria</taxon>
        <taxon>Anthozoa</taxon>
        <taxon>Octocorallia</taxon>
        <taxon>Malacalcyonacea</taxon>
        <taxon>Plexauridae</taxon>
        <taxon>Paramuricea</taxon>
    </lineage>
</organism>
<name>A0A7D9EJW7_PARCT</name>
<dbReference type="OrthoDB" id="5945766at2759"/>
<dbReference type="AlphaFoldDB" id="A0A7D9EJW7"/>
<proteinExistence type="predicted"/>
<evidence type="ECO:0000313" key="3">
    <source>
        <dbReference type="Proteomes" id="UP001152795"/>
    </source>
</evidence>
<feature type="region of interest" description="Disordered" evidence="1">
    <location>
        <begin position="75"/>
        <end position="106"/>
    </location>
</feature>
<gene>
    <name evidence="2" type="ORF">PACLA_8A061184</name>
</gene>
<dbReference type="PANTHER" id="PTHR31362:SF0">
    <property type="entry name" value="EXOSTOSIN DOMAIN-CONTAINING PROTEIN-RELATED"/>
    <property type="match status" value="1"/>
</dbReference>
<sequence>MKISIYSIRHLENITRQALSPATRIFRPCPKCSLSACGGETTAHFFFDCDRYAAIRNTLLTSAASLLGAAWSGADTRNKQENTENENKEIIDTRNKQDKTENENKENIGTVHTSSEAALFKDIANVHPSPVASDIATYHNPNDTKSGECLKNYFEDILLIIIYHFPFYESIPLLKSFYQDAFKNIVICGSETYSHHHIMVVDIHRGHYGYECVGEAIRRYPDYRGYLYINDDVLVNWWTFYKLDKEKVWLGADIWIDTAHIMGKKEIPDSWVWWSQWSNSAKACEDSYLEITQQYRSNEYINITKLVATHLLNGEGKKRCFKTWSDIFYVPKRFSDQFQRISFVFHKNRVFLEAAVPTILSFLDLRSSWEKHFGLYLPDKYGFRNFADGKLVWESYNYDVKFIHPVKFHGDIAKPNRDKLKDDLIPYSKRFTKC</sequence>
<comment type="caution">
    <text evidence="2">The sequence shown here is derived from an EMBL/GenBank/DDBJ whole genome shotgun (WGS) entry which is preliminary data.</text>
</comment>
<protein>
    <submittedName>
        <fullName evidence="2">Uncharacterized protein</fullName>
    </submittedName>
</protein>
<evidence type="ECO:0000313" key="2">
    <source>
        <dbReference type="EMBL" id="CAB4010175.1"/>
    </source>
</evidence>
<dbReference type="Proteomes" id="UP001152795">
    <property type="component" value="Unassembled WGS sequence"/>
</dbReference>
<feature type="compositionally biased region" description="Basic and acidic residues" evidence="1">
    <location>
        <begin position="76"/>
        <end position="106"/>
    </location>
</feature>
<accession>A0A7D9EJW7</accession>
<reference evidence="2" key="1">
    <citation type="submission" date="2020-04" db="EMBL/GenBank/DDBJ databases">
        <authorList>
            <person name="Alioto T."/>
            <person name="Alioto T."/>
            <person name="Gomez Garrido J."/>
        </authorList>
    </citation>
    <scope>NUCLEOTIDE SEQUENCE</scope>
    <source>
        <strain evidence="2">A484AB</strain>
    </source>
</reference>
<dbReference type="EMBL" id="CACRXK020006700">
    <property type="protein sequence ID" value="CAB4010175.1"/>
    <property type="molecule type" value="Genomic_DNA"/>
</dbReference>
<evidence type="ECO:0000256" key="1">
    <source>
        <dbReference type="SAM" id="MobiDB-lite"/>
    </source>
</evidence>
<dbReference type="InterPro" id="IPR005049">
    <property type="entry name" value="STL-like"/>
</dbReference>
<keyword evidence="3" id="KW-1185">Reference proteome</keyword>
<dbReference type="PANTHER" id="PTHR31362">
    <property type="entry name" value="GLYCOSYLTRANSFERASE STELLO1-RELATED"/>
    <property type="match status" value="1"/>
</dbReference>